<dbReference type="InterPro" id="IPR017969">
    <property type="entry name" value="Heavy-metal-associated_CS"/>
</dbReference>
<evidence type="ECO:0000256" key="1">
    <source>
        <dbReference type="ARBA" id="ARBA00022723"/>
    </source>
</evidence>
<dbReference type="RefSeq" id="WP_029719235.1">
    <property type="nucleotide sequence ID" value="NZ_JAJUIW010000009.1"/>
</dbReference>
<protein>
    <submittedName>
        <fullName evidence="3">Cation-transporting ATPase</fullName>
    </submittedName>
</protein>
<keyword evidence="1" id="KW-0479">Metal-binding</keyword>
<dbReference type="Gene3D" id="3.30.70.100">
    <property type="match status" value="1"/>
</dbReference>
<dbReference type="PROSITE" id="PS50846">
    <property type="entry name" value="HMA_2"/>
    <property type="match status" value="1"/>
</dbReference>
<name>A0A073AXJ5_9PSEU</name>
<accession>A0A073AXJ5</accession>
<dbReference type="AlphaFoldDB" id="A0A073AXJ5"/>
<comment type="caution">
    <text evidence="3">The sequence shown here is derived from an EMBL/GenBank/DDBJ whole genome shotgun (WGS) entry which is preliminary data.</text>
</comment>
<dbReference type="GO" id="GO:0006825">
    <property type="term" value="P:copper ion transport"/>
    <property type="evidence" value="ECO:0007669"/>
    <property type="project" value="InterPro"/>
</dbReference>
<keyword evidence="4" id="KW-1185">Reference proteome</keyword>
<dbReference type="InterPro" id="IPR036163">
    <property type="entry name" value="HMA_dom_sf"/>
</dbReference>
<evidence type="ECO:0000259" key="2">
    <source>
        <dbReference type="PROSITE" id="PS50846"/>
    </source>
</evidence>
<dbReference type="PRINTS" id="PR00944">
    <property type="entry name" value="CUEXPORT"/>
</dbReference>
<proteinExistence type="predicted"/>
<dbReference type="GO" id="GO:0005507">
    <property type="term" value="F:copper ion binding"/>
    <property type="evidence" value="ECO:0007669"/>
    <property type="project" value="InterPro"/>
</dbReference>
<dbReference type="eggNOG" id="COG2608">
    <property type="taxonomic scope" value="Bacteria"/>
</dbReference>
<organism evidence="3 4">
    <name type="scientific">Saccharopolyspora rectivirgula</name>
    <dbReference type="NCBI Taxonomy" id="28042"/>
    <lineage>
        <taxon>Bacteria</taxon>
        <taxon>Bacillati</taxon>
        <taxon>Actinomycetota</taxon>
        <taxon>Actinomycetes</taxon>
        <taxon>Pseudonocardiales</taxon>
        <taxon>Pseudonocardiaceae</taxon>
        <taxon>Saccharopolyspora</taxon>
    </lineage>
</organism>
<dbReference type="SUPFAM" id="SSF55008">
    <property type="entry name" value="HMA, heavy metal-associated domain"/>
    <property type="match status" value="1"/>
</dbReference>
<dbReference type="Proteomes" id="UP000031419">
    <property type="component" value="Unassembled WGS sequence"/>
</dbReference>
<evidence type="ECO:0000313" key="4">
    <source>
        <dbReference type="Proteomes" id="UP000031419"/>
    </source>
</evidence>
<dbReference type="CDD" id="cd00371">
    <property type="entry name" value="HMA"/>
    <property type="match status" value="1"/>
</dbReference>
<reference evidence="3 4" key="1">
    <citation type="submission" date="2014-06" db="EMBL/GenBank/DDBJ databases">
        <title>Saccharopolyspora rectivirgula DSM-43113 Genome sequencing.</title>
        <authorList>
            <person name="Barrera C."/>
            <person name="Millon L."/>
            <person name="Rognon B."/>
            <person name="Zaugg C."/>
            <person name="Monod M."/>
        </authorList>
    </citation>
    <scope>NUCLEOTIDE SEQUENCE [LARGE SCALE GENOMIC DNA]</scope>
    <source>
        <strain evidence="3 4">DSM 43113</strain>
    </source>
</reference>
<dbReference type="PROSITE" id="PS01047">
    <property type="entry name" value="HMA_1"/>
    <property type="match status" value="1"/>
</dbReference>
<feature type="domain" description="HMA" evidence="2">
    <location>
        <begin position="2"/>
        <end position="67"/>
    </location>
</feature>
<dbReference type="InterPro" id="IPR006121">
    <property type="entry name" value="HMA_dom"/>
</dbReference>
<gene>
    <name evidence="3" type="ORF">GU90_12345</name>
</gene>
<dbReference type="InterPro" id="IPR000428">
    <property type="entry name" value="Cu-bd"/>
</dbReference>
<dbReference type="EMBL" id="JNVU01000030">
    <property type="protein sequence ID" value="KEI44061.1"/>
    <property type="molecule type" value="Genomic_DNA"/>
</dbReference>
<dbReference type="OrthoDB" id="9813965at2"/>
<evidence type="ECO:0000313" key="3">
    <source>
        <dbReference type="EMBL" id="KEI44061.1"/>
    </source>
</evidence>
<dbReference type="Pfam" id="PF00403">
    <property type="entry name" value="HMA"/>
    <property type="match status" value="1"/>
</dbReference>
<dbReference type="STRING" id="28042.GU90_12345"/>
<sequence length="73" mass="7550">MATQSFTVSGMSCSHCVNAVTEELSAVPGVTDVQVSLDSGAVTVTSERELPQSALAEAVEEAGYSITRWAEAS</sequence>